<reference evidence="1" key="2">
    <citation type="journal article" date="2015" name="Fish Shellfish Immunol.">
        <title>Early steps in the European eel (Anguilla anguilla)-Vibrio vulnificus interaction in the gills: Role of the RtxA13 toxin.</title>
        <authorList>
            <person name="Callol A."/>
            <person name="Pajuelo D."/>
            <person name="Ebbesson L."/>
            <person name="Teles M."/>
            <person name="MacKenzie S."/>
            <person name="Amaro C."/>
        </authorList>
    </citation>
    <scope>NUCLEOTIDE SEQUENCE</scope>
</reference>
<accession>A0A0E9TPK7</accession>
<reference evidence="1" key="1">
    <citation type="submission" date="2014-11" db="EMBL/GenBank/DDBJ databases">
        <authorList>
            <person name="Amaro Gonzalez C."/>
        </authorList>
    </citation>
    <scope>NUCLEOTIDE SEQUENCE</scope>
</reference>
<dbReference type="EMBL" id="GBXM01052918">
    <property type="protein sequence ID" value="JAH55659.1"/>
    <property type="molecule type" value="Transcribed_RNA"/>
</dbReference>
<name>A0A0E9TPK7_ANGAN</name>
<sequence length="22" mass="2175">MCPNIAAAAASLSREAAKNATL</sequence>
<organism evidence="1">
    <name type="scientific">Anguilla anguilla</name>
    <name type="common">European freshwater eel</name>
    <name type="synonym">Muraena anguilla</name>
    <dbReference type="NCBI Taxonomy" id="7936"/>
    <lineage>
        <taxon>Eukaryota</taxon>
        <taxon>Metazoa</taxon>
        <taxon>Chordata</taxon>
        <taxon>Craniata</taxon>
        <taxon>Vertebrata</taxon>
        <taxon>Euteleostomi</taxon>
        <taxon>Actinopterygii</taxon>
        <taxon>Neopterygii</taxon>
        <taxon>Teleostei</taxon>
        <taxon>Anguilliformes</taxon>
        <taxon>Anguillidae</taxon>
        <taxon>Anguilla</taxon>
    </lineage>
</organism>
<dbReference type="AlphaFoldDB" id="A0A0E9TPK7"/>
<evidence type="ECO:0000313" key="1">
    <source>
        <dbReference type="EMBL" id="JAH55659.1"/>
    </source>
</evidence>
<protein>
    <submittedName>
        <fullName evidence="1">Uncharacterized protein</fullName>
    </submittedName>
</protein>
<proteinExistence type="predicted"/>